<evidence type="ECO:0000256" key="1">
    <source>
        <dbReference type="ARBA" id="ARBA00023015"/>
    </source>
</evidence>
<dbReference type="GO" id="GO:0003700">
    <property type="term" value="F:DNA-binding transcription factor activity"/>
    <property type="evidence" value="ECO:0007669"/>
    <property type="project" value="TreeGrafter"/>
</dbReference>
<dbReference type="EMBL" id="CP048852">
    <property type="protein sequence ID" value="QIW79301.1"/>
    <property type="molecule type" value="Genomic_DNA"/>
</dbReference>
<protein>
    <submittedName>
        <fullName evidence="5">NTD biosynthesis operon transcriptional regulator NtdR</fullName>
    </submittedName>
</protein>
<dbReference type="CDD" id="cd01392">
    <property type="entry name" value="HTH_LacI"/>
    <property type="match status" value="1"/>
</dbReference>
<gene>
    <name evidence="5" type="primary">ntdR</name>
    <name evidence="5" type="ORF">G4P54_05600</name>
</gene>
<sequence length="329" mass="37704">MPTIDEIARLCNVSKTTVSRVLNNHPYVSKEKRDMILKAINELDYTPNYLARNFRRNKTQTIALSVPSIDHPFFAQLIKGVSHEALSKNYKVIVFQTFYDKQTELELLELLKHKEVDGVILGTLENDWDKISHFLRYGPILLCNEYHHSADITIIGYDEFEAAYMGVVHLIERGHEKIGFCFDTPYSEAQCQRKEGYLKALQDYNLHHRNEWIFGELFNIEDGFRVFHKIKDLKDRPSAIFTGNDQVAAGIIKQAIKNGFHVPEDLAVIGFDNQLICQVVTPTITTIDIPIIELGQQAVLKIIEYISGNTSLNRNIIKLPTSLIIREST</sequence>
<dbReference type="RefSeq" id="WP_167872040.1">
    <property type="nucleotide sequence ID" value="NZ_CP048852.1"/>
</dbReference>
<dbReference type="CDD" id="cd06286">
    <property type="entry name" value="PBP1_CcpB-like"/>
    <property type="match status" value="1"/>
</dbReference>
<dbReference type="Gene3D" id="1.10.260.40">
    <property type="entry name" value="lambda repressor-like DNA-binding domains"/>
    <property type="match status" value="1"/>
</dbReference>
<keyword evidence="6" id="KW-1185">Reference proteome</keyword>
<dbReference type="PANTHER" id="PTHR30146">
    <property type="entry name" value="LACI-RELATED TRANSCRIPTIONAL REPRESSOR"/>
    <property type="match status" value="1"/>
</dbReference>
<dbReference type="SUPFAM" id="SSF53822">
    <property type="entry name" value="Periplasmic binding protein-like I"/>
    <property type="match status" value="1"/>
</dbReference>
<feature type="domain" description="HTH lacI-type" evidence="4">
    <location>
        <begin position="2"/>
        <end position="56"/>
    </location>
</feature>
<dbReference type="GO" id="GO:0000976">
    <property type="term" value="F:transcription cis-regulatory region binding"/>
    <property type="evidence" value="ECO:0007669"/>
    <property type="project" value="TreeGrafter"/>
</dbReference>
<dbReference type="SUPFAM" id="SSF47413">
    <property type="entry name" value="lambda repressor-like DNA-binding domains"/>
    <property type="match status" value="1"/>
</dbReference>
<keyword evidence="3" id="KW-0804">Transcription</keyword>
<evidence type="ECO:0000313" key="6">
    <source>
        <dbReference type="Proteomes" id="UP000501914"/>
    </source>
</evidence>
<dbReference type="PROSITE" id="PS50932">
    <property type="entry name" value="HTH_LACI_2"/>
    <property type="match status" value="1"/>
</dbReference>
<dbReference type="AlphaFoldDB" id="A0A6H0WFI4"/>
<dbReference type="InterPro" id="IPR000843">
    <property type="entry name" value="HTH_LacI"/>
</dbReference>
<evidence type="ECO:0000256" key="2">
    <source>
        <dbReference type="ARBA" id="ARBA00023125"/>
    </source>
</evidence>
<reference evidence="5 6" key="1">
    <citation type="submission" date="2020-02" db="EMBL/GenBank/DDBJ databases">
        <title>Genome sequencing, annotation and comparative genomic analysis of Bacillus tequilensis EA-CB0015, an effective biological control agent against Pseudocercospora fijiensis in banana plants.</title>
        <authorList>
            <person name="Cuellar-Gaviria T.Z."/>
            <person name="Ju K.-S."/>
            <person name="Villegas-Escobar V."/>
        </authorList>
    </citation>
    <scope>NUCLEOTIDE SEQUENCE [LARGE SCALE GENOMIC DNA]</scope>
    <source>
        <strain evidence="5 6">EA-CB0015</strain>
    </source>
</reference>
<dbReference type="InterPro" id="IPR046335">
    <property type="entry name" value="LacI/GalR-like_sensor"/>
</dbReference>
<evidence type="ECO:0000256" key="3">
    <source>
        <dbReference type="ARBA" id="ARBA00023163"/>
    </source>
</evidence>
<evidence type="ECO:0000259" key="4">
    <source>
        <dbReference type="PROSITE" id="PS50932"/>
    </source>
</evidence>
<dbReference type="InterPro" id="IPR028082">
    <property type="entry name" value="Peripla_BP_I"/>
</dbReference>
<dbReference type="Pfam" id="PF13377">
    <property type="entry name" value="Peripla_BP_3"/>
    <property type="match status" value="1"/>
</dbReference>
<dbReference type="InterPro" id="IPR010982">
    <property type="entry name" value="Lambda_DNA-bd_dom_sf"/>
</dbReference>
<evidence type="ECO:0000313" key="5">
    <source>
        <dbReference type="EMBL" id="QIW79301.1"/>
    </source>
</evidence>
<dbReference type="PANTHER" id="PTHR30146:SF136">
    <property type="entry name" value="NTD BIOSYNTHESIS OPERON REGULATOR NTDR"/>
    <property type="match status" value="1"/>
</dbReference>
<dbReference type="Pfam" id="PF00356">
    <property type="entry name" value="LacI"/>
    <property type="match status" value="1"/>
</dbReference>
<keyword evidence="2" id="KW-0238">DNA-binding</keyword>
<keyword evidence="1" id="KW-0805">Transcription regulation</keyword>
<proteinExistence type="predicted"/>
<name>A0A6H0WFI4_9BACI</name>
<accession>A0A6H0WFI4</accession>
<organism evidence="5 6">
    <name type="scientific">Bacillus tequilensis</name>
    <dbReference type="NCBI Taxonomy" id="227866"/>
    <lineage>
        <taxon>Bacteria</taxon>
        <taxon>Bacillati</taxon>
        <taxon>Bacillota</taxon>
        <taxon>Bacilli</taxon>
        <taxon>Bacillales</taxon>
        <taxon>Bacillaceae</taxon>
        <taxon>Bacillus</taxon>
    </lineage>
</organism>
<dbReference type="SMART" id="SM00354">
    <property type="entry name" value="HTH_LACI"/>
    <property type="match status" value="1"/>
</dbReference>
<dbReference type="KEGG" id="bteq:G4P54_05600"/>
<dbReference type="Proteomes" id="UP000501914">
    <property type="component" value="Chromosome"/>
</dbReference>
<dbReference type="Gene3D" id="3.40.50.2300">
    <property type="match status" value="2"/>
</dbReference>